<protein>
    <submittedName>
        <fullName evidence="2">Uncharacterized protein</fullName>
    </submittedName>
</protein>
<dbReference type="Proteomes" id="UP000785679">
    <property type="component" value="Unassembled WGS sequence"/>
</dbReference>
<evidence type="ECO:0000256" key="1">
    <source>
        <dbReference type="SAM" id="Phobius"/>
    </source>
</evidence>
<name>A0A8J8SZ76_HALGN</name>
<accession>A0A8J8SZ76</accession>
<gene>
    <name evidence="2" type="ORF">FGO68_gene391</name>
</gene>
<evidence type="ECO:0000313" key="3">
    <source>
        <dbReference type="Proteomes" id="UP000785679"/>
    </source>
</evidence>
<evidence type="ECO:0000313" key="2">
    <source>
        <dbReference type="EMBL" id="TNV76307.1"/>
    </source>
</evidence>
<keyword evidence="1" id="KW-0812">Transmembrane</keyword>
<sequence>MLFLAMCDTNEHAAGRSLSVFVIVAVLLVLLLVHELINLTGVFDPHLEDPAVSLGLVVHDGGVCLHVLVVGGDGSGDGCIHIGGGLYALNAADTVSLEELSADLSDIQVHDVAKLTLGEVGNAYLGLLGVGVELNPLVVWGELADDGEVSHVLVDNS</sequence>
<proteinExistence type="predicted"/>
<feature type="transmembrane region" description="Helical" evidence="1">
    <location>
        <begin position="13"/>
        <end position="33"/>
    </location>
</feature>
<reference evidence="2" key="1">
    <citation type="submission" date="2019-06" db="EMBL/GenBank/DDBJ databases">
        <authorList>
            <person name="Zheng W."/>
        </authorList>
    </citation>
    <scope>NUCLEOTIDE SEQUENCE</scope>
    <source>
        <strain evidence="2">QDHG01</strain>
    </source>
</reference>
<keyword evidence="1" id="KW-0472">Membrane</keyword>
<keyword evidence="1" id="KW-1133">Transmembrane helix</keyword>
<comment type="caution">
    <text evidence="2">The sequence shown here is derived from an EMBL/GenBank/DDBJ whole genome shotgun (WGS) entry which is preliminary data.</text>
</comment>
<organism evidence="2 3">
    <name type="scientific">Halteria grandinella</name>
    <dbReference type="NCBI Taxonomy" id="5974"/>
    <lineage>
        <taxon>Eukaryota</taxon>
        <taxon>Sar</taxon>
        <taxon>Alveolata</taxon>
        <taxon>Ciliophora</taxon>
        <taxon>Intramacronucleata</taxon>
        <taxon>Spirotrichea</taxon>
        <taxon>Stichotrichia</taxon>
        <taxon>Sporadotrichida</taxon>
        <taxon>Halteriidae</taxon>
        <taxon>Halteria</taxon>
    </lineage>
</organism>
<dbReference type="EMBL" id="RRYP01013825">
    <property type="protein sequence ID" value="TNV76307.1"/>
    <property type="molecule type" value="Genomic_DNA"/>
</dbReference>
<dbReference type="AlphaFoldDB" id="A0A8J8SZ76"/>
<keyword evidence="3" id="KW-1185">Reference proteome</keyword>